<keyword evidence="2" id="KW-1185">Reference proteome</keyword>
<dbReference type="Proteomes" id="UP000283530">
    <property type="component" value="Unassembled WGS sequence"/>
</dbReference>
<gene>
    <name evidence="1" type="ORF">CKAN_02172400</name>
</gene>
<reference evidence="1 2" key="1">
    <citation type="journal article" date="2019" name="Nat. Plants">
        <title>Stout camphor tree genome fills gaps in understanding of flowering plant genome evolution.</title>
        <authorList>
            <person name="Chaw S.M."/>
            <person name="Liu Y.C."/>
            <person name="Wu Y.W."/>
            <person name="Wang H.Y."/>
            <person name="Lin C.I."/>
            <person name="Wu C.S."/>
            <person name="Ke H.M."/>
            <person name="Chang L.Y."/>
            <person name="Hsu C.Y."/>
            <person name="Yang H.T."/>
            <person name="Sudianto E."/>
            <person name="Hsu M.H."/>
            <person name="Wu K.P."/>
            <person name="Wang L.N."/>
            <person name="Leebens-Mack J.H."/>
            <person name="Tsai I.J."/>
        </authorList>
    </citation>
    <scope>NUCLEOTIDE SEQUENCE [LARGE SCALE GENOMIC DNA]</scope>
    <source>
        <strain evidence="2">cv. Chaw 1501</strain>
        <tissue evidence="1">Young leaves</tissue>
    </source>
</reference>
<name>A0A443PP08_9MAGN</name>
<accession>A0A443PP08</accession>
<sequence length="150" mass="17113">MEMVWKKTAAASCLSEASLPKEMASQMAAVEEGTEECNRRGSLYFINFSLRLHFDSRVEEARILSLVKPMTKLEFQINLTQYKHNTHLLSPLFSLVSLYLSQTHLLHCLFTVSGHRSSDTASQASLHFPQASKTPPIYFSKLFFHNPFKD</sequence>
<protein>
    <submittedName>
        <fullName evidence="1">Uncharacterized protein</fullName>
    </submittedName>
</protein>
<comment type="caution">
    <text evidence="1">The sequence shown here is derived from an EMBL/GenBank/DDBJ whole genome shotgun (WGS) entry which is preliminary data.</text>
</comment>
<dbReference type="EMBL" id="QPKB01000009">
    <property type="protein sequence ID" value="RWR92511.1"/>
    <property type="molecule type" value="Genomic_DNA"/>
</dbReference>
<proteinExistence type="predicted"/>
<dbReference type="AlphaFoldDB" id="A0A443PP08"/>
<organism evidence="1 2">
    <name type="scientific">Cinnamomum micranthum f. kanehirae</name>
    <dbReference type="NCBI Taxonomy" id="337451"/>
    <lineage>
        <taxon>Eukaryota</taxon>
        <taxon>Viridiplantae</taxon>
        <taxon>Streptophyta</taxon>
        <taxon>Embryophyta</taxon>
        <taxon>Tracheophyta</taxon>
        <taxon>Spermatophyta</taxon>
        <taxon>Magnoliopsida</taxon>
        <taxon>Magnoliidae</taxon>
        <taxon>Laurales</taxon>
        <taxon>Lauraceae</taxon>
        <taxon>Cinnamomum</taxon>
    </lineage>
</organism>
<evidence type="ECO:0000313" key="2">
    <source>
        <dbReference type="Proteomes" id="UP000283530"/>
    </source>
</evidence>
<evidence type="ECO:0000313" key="1">
    <source>
        <dbReference type="EMBL" id="RWR92511.1"/>
    </source>
</evidence>